<dbReference type="Proteomes" id="UP000000600">
    <property type="component" value="Unassembled WGS sequence"/>
</dbReference>
<evidence type="ECO:0000256" key="1">
    <source>
        <dbReference type="ARBA" id="ARBA00004300"/>
    </source>
</evidence>
<evidence type="ECO:0000256" key="4">
    <source>
        <dbReference type="ARBA" id="ARBA00035656"/>
    </source>
</evidence>
<dbReference type="AlphaFoldDB" id="A0BUQ1"/>
<keyword evidence="3" id="KW-0206">Cytoskeleton</keyword>
<name>A0BUQ1_PARTE</name>
<evidence type="ECO:0000256" key="3">
    <source>
        <dbReference type="ARBA" id="ARBA00023212"/>
    </source>
</evidence>
<evidence type="ECO:0000256" key="5">
    <source>
        <dbReference type="ARBA" id="ARBA00035693"/>
    </source>
</evidence>
<feature type="region of interest" description="Disordered" evidence="6">
    <location>
        <begin position="398"/>
        <end position="435"/>
    </location>
</feature>
<protein>
    <recommendedName>
        <fullName evidence="5">Cilia-and flagella-associated protein 96</fullName>
    </recommendedName>
</protein>
<proteinExistence type="inferred from homology"/>
<keyword evidence="8" id="KW-1185">Reference proteome</keyword>
<sequence>MKNQDQILLKNSAIPGYSGHIPYTKSENIFGRPFSAITREAFSHVPITDEKWNTSTKVQFKNPKTLVQPTHRQTEKVLKNKKFQNSGFLQNNSTGDQKGWKTHKNMLMILNMKENYDNYYLYLMSTQYRVPSNDNYIRDLENISQRERHGLFNQPPPLLLGDQYNDALKSQGKEKAILINKKLQKKHEPALFSEPGYTTLDDPYKDSFKAKQIYDKERELAIKNPHSFKPNDHQKSVKHSEFEHMKEYNDKVFKTRNSAGNVITQARNFLTNPAKKGLGRTTTKNLFSQIEYIPDPYDRQEEMERKERIQHKSKQLPGTTRFVTTSHGNRPFTADGILVDGAGYTILKKPPLYKGNPFRPSNQNKKGFQGTFEVLQYMEEGGPDIKTKQNTFEKLSATQTFEKPWRPNSNGTFARPCPSVSQQIRNRSAGSNQRG</sequence>
<dbReference type="EMBL" id="CT868019">
    <property type="protein sequence ID" value="CAK62268.1"/>
    <property type="molecule type" value="Genomic_DNA"/>
</dbReference>
<evidence type="ECO:0000313" key="8">
    <source>
        <dbReference type="Proteomes" id="UP000000600"/>
    </source>
</evidence>
<keyword evidence="2" id="KW-0963">Cytoplasm</keyword>
<dbReference type="RefSeq" id="XP_001429666.1">
    <property type="nucleotide sequence ID" value="XM_001429629.1"/>
</dbReference>
<dbReference type="OMA" id="QTFEKPW"/>
<dbReference type="KEGG" id="ptm:GSPATT00005514001"/>
<dbReference type="PANTHER" id="PTHR31144">
    <property type="entry name" value="UPF0602 PROTEIN C4ORF47"/>
    <property type="match status" value="1"/>
</dbReference>
<dbReference type="HOGENOM" id="CLU_051594_0_0_1"/>
<evidence type="ECO:0000256" key="2">
    <source>
        <dbReference type="ARBA" id="ARBA00022490"/>
    </source>
</evidence>
<organism evidence="7 8">
    <name type="scientific">Paramecium tetraurelia</name>
    <dbReference type="NCBI Taxonomy" id="5888"/>
    <lineage>
        <taxon>Eukaryota</taxon>
        <taxon>Sar</taxon>
        <taxon>Alveolata</taxon>
        <taxon>Ciliophora</taxon>
        <taxon>Intramacronucleata</taxon>
        <taxon>Oligohymenophorea</taxon>
        <taxon>Peniculida</taxon>
        <taxon>Parameciidae</taxon>
        <taxon>Paramecium</taxon>
    </lineage>
</organism>
<dbReference type="OrthoDB" id="284540at2759"/>
<dbReference type="GO" id="GO:0005881">
    <property type="term" value="C:cytoplasmic microtubule"/>
    <property type="evidence" value="ECO:0000318"/>
    <property type="project" value="GO_Central"/>
</dbReference>
<comment type="subcellular location">
    <subcellularLocation>
        <location evidence="1">Cytoplasm</location>
        <location evidence="1">Cytoskeleton</location>
        <location evidence="1">Microtubule organizing center</location>
        <location evidence="1">Centrosome</location>
    </subcellularLocation>
</comment>
<feature type="compositionally biased region" description="Polar residues" evidence="6">
    <location>
        <begin position="398"/>
        <end position="412"/>
    </location>
</feature>
<accession>A0BUQ1</accession>
<dbReference type="InterPro" id="IPR029358">
    <property type="entry name" value="CFAP96"/>
</dbReference>
<dbReference type="InParanoid" id="A0BUQ1"/>
<comment type="similarity">
    <text evidence="4">Belongs to the CFAP96 family.</text>
</comment>
<reference evidence="7 8" key="1">
    <citation type="journal article" date="2006" name="Nature">
        <title>Global trends of whole-genome duplications revealed by the ciliate Paramecium tetraurelia.</title>
        <authorList>
            <consortium name="Genoscope"/>
            <person name="Aury J.-M."/>
            <person name="Jaillon O."/>
            <person name="Duret L."/>
            <person name="Noel B."/>
            <person name="Jubin C."/>
            <person name="Porcel B.M."/>
            <person name="Segurens B."/>
            <person name="Daubin V."/>
            <person name="Anthouard V."/>
            <person name="Aiach N."/>
            <person name="Arnaiz O."/>
            <person name="Billaut A."/>
            <person name="Beisson J."/>
            <person name="Blanc I."/>
            <person name="Bouhouche K."/>
            <person name="Camara F."/>
            <person name="Duharcourt S."/>
            <person name="Guigo R."/>
            <person name="Gogendeau D."/>
            <person name="Katinka M."/>
            <person name="Keller A.-M."/>
            <person name="Kissmehl R."/>
            <person name="Klotz C."/>
            <person name="Koll F."/>
            <person name="Le Moue A."/>
            <person name="Lepere C."/>
            <person name="Malinsky S."/>
            <person name="Nowacki M."/>
            <person name="Nowak J.K."/>
            <person name="Plattner H."/>
            <person name="Poulain J."/>
            <person name="Ruiz F."/>
            <person name="Serrano V."/>
            <person name="Zagulski M."/>
            <person name="Dessen P."/>
            <person name="Betermier M."/>
            <person name="Weissenbach J."/>
            <person name="Scarpelli C."/>
            <person name="Schachter V."/>
            <person name="Sperling L."/>
            <person name="Meyer E."/>
            <person name="Cohen J."/>
            <person name="Wincker P."/>
        </authorList>
    </citation>
    <scope>NUCLEOTIDE SEQUENCE [LARGE SCALE GENOMIC DNA]</scope>
    <source>
        <strain evidence="7 8">Stock d4-2</strain>
    </source>
</reference>
<evidence type="ECO:0000313" key="7">
    <source>
        <dbReference type="EMBL" id="CAK62268.1"/>
    </source>
</evidence>
<gene>
    <name evidence="7" type="ORF">GSPATT00005514001</name>
</gene>
<dbReference type="Pfam" id="PF15239">
    <property type="entry name" value="CFAP96-like"/>
    <property type="match status" value="1"/>
</dbReference>
<dbReference type="eggNOG" id="ENOG502R2BU">
    <property type="taxonomic scope" value="Eukaryota"/>
</dbReference>
<feature type="compositionally biased region" description="Polar residues" evidence="6">
    <location>
        <begin position="419"/>
        <end position="435"/>
    </location>
</feature>
<dbReference type="GO" id="GO:0005813">
    <property type="term" value="C:centrosome"/>
    <property type="evidence" value="ECO:0007669"/>
    <property type="project" value="UniProtKB-SubCell"/>
</dbReference>
<dbReference type="PANTHER" id="PTHR31144:SF1">
    <property type="entry name" value="UPF0602 PROTEIN C4ORF47"/>
    <property type="match status" value="1"/>
</dbReference>
<dbReference type="GeneID" id="5015450"/>
<evidence type="ECO:0000256" key="6">
    <source>
        <dbReference type="SAM" id="MobiDB-lite"/>
    </source>
</evidence>